<feature type="short sequence motif" description="GXSXG" evidence="2">
    <location>
        <begin position="105"/>
        <end position="109"/>
    </location>
</feature>
<dbReference type="Pfam" id="PF01734">
    <property type="entry name" value="Patatin"/>
    <property type="match status" value="1"/>
</dbReference>
<gene>
    <name evidence="5" type="ORF">Q766_07870</name>
</gene>
<feature type="active site" description="Nucleophile" evidence="2">
    <location>
        <position position="107"/>
    </location>
</feature>
<dbReference type="STRING" id="1121898.GCA_000422725_01931"/>
<keyword evidence="3" id="KW-0472">Membrane</keyword>
<dbReference type="GO" id="GO:0016042">
    <property type="term" value="P:lipid catabolic process"/>
    <property type="evidence" value="ECO:0007669"/>
    <property type="project" value="UniProtKB-UniRule"/>
</dbReference>
<evidence type="ECO:0000313" key="6">
    <source>
        <dbReference type="Proteomes" id="UP000030111"/>
    </source>
</evidence>
<dbReference type="InterPro" id="IPR002641">
    <property type="entry name" value="PNPLA_dom"/>
</dbReference>
<dbReference type="SUPFAM" id="SSF52151">
    <property type="entry name" value="FabD/lysophospholipase-like"/>
    <property type="match status" value="1"/>
</dbReference>
<feature type="short sequence motif" description="DGA/G" evidence="2">
    <location>
        <begin position="357"/>
        <end position="359"/>
    </location>
</feature>
<evidence type="ECO:0000256" key="1">
    <source>
        <dbReference type="ARBA" id="ARBA00023098"/>
    </source>
</evidence>
<dbReference type="Gene3D" id="3.40.1090.10">
    <property type="entry name" value="Cytosolic phospholipase A2 catalytic domain"/>
    <property type="match status" value="1"/>
</dbReference>
<evidence type="ECO:0000256" key="3">
    <source>
        <dbReference type="SAM" id="Phobius"/>
    </source>
</evidence>
<name>A0A0A2MYD4_9FLAO</name>
<keyword evidence="6" id="KW-1185">Reference proteome</keyword>
<sequence>MGIFLWYHYLYIYIAFSLLIISILIFFFNLKHLIRFKNNFMENQENTFHAGICMAGAVSAGAYTAGVMDYILESLEHWEKAKQLQREGKLTGVPKHNFIIDVLGGASAGGMTAAITAAAVQQDFEAVTQDNVADAAIASGNALYNSWVNLKEDAGRDMMDYMLSTDDILNDAFNKSKEVRAGFNSAFVKDLASAVLDKRVTERYTRPYISADLDIFTTITNLRGFAYKVIFDTSTGTREHRMKMHRDYAFFKLSDTKAEEPVTRDVDIKETTASTELPNDGRIPVNFATGENTDVLKQAAMSTGAFPVGLESRDLNRKSKYIQQNKYLNLILSGQNSDKIQYDFLPEGDDYLSLNVDGGVINNEPYEITQQLLDDRQKNTITDNAARLAYTPKTKASEFDSVVLMIDPFPNDEEAEATTFVPKKAWINVLPSILSAMRGQLMMKDDQVKRAYLSDDYTRFLIMPVREKEKYTIACGSLGGFGGFFSKDFRKHDYFLGRRNCQYFLKKHFTAPQSAGNPILKFGYEGVDKWGIVNGYLALLPDLRVVGDEVNGYSLTESKEEVLYPYPQIKLSYILGLRDKMEKRIKCVLDNVQNYEGRVVRNPNGPHPSGSAILTRIRKKSWWGRSVGYLKGKGTDAYLWLGKTLGKGPAAEMLIDAIIIDMEKRGLINDDHPKV</sequence>
<dbReference type="GO" id="GO:0016787">
    <property type="term" value="F:hydrolase activity"/>
    <property type="evidence" value="ECO:0007669"/>
    <property type="project" value="UniProtKB-UniRule"/>
</dbReference>
<dbReference type="EMBL" id="JRLY01000005">
    <property type="protein sequence ID" value="KGO93215.1"/>
    <property type="molecule type" value="Genomic_DNA"/>
</dbReference>
<evidence type="ECO:0000313" key="5">
    <source>
        <dbReference type="EMBL" id="KGO93215.1"/>
    </source>
</evidence>
<evidence type="ECO:0000259" key="4">
    <source>
        <dbReference type="PROSITE" id="PS51635"/>
    </source>
</evidence>
<evidence type="ECO:0000256" key="2">
    <source>
        <dbReference type="PROSITE-ProRule" id="PRU01161"/>
    </source>
</evidence>
<dbReference type="Proteomes" id="UP000030111">
    <property type="component" value="Unassembled WGS sequence"/>
</dbReference>
<dbReference type="AlphaFoldDB" id="A0A0A2MYD4"/>
<feature type="transmembrane region" description="Helical" evidence="3">
    <location>
        <begin position="48"/>
        <end position="72"/>
    </location>
</feature>
<protein>
    <recommendedName>
        <fullName evidence="4">PNPLA domain-containing protein</fullName>
    </recommendedName>
</protein>
<proteinExistence type="predicted"/>
<accession>A0A0A2MYD4</accession>
<keyword evidence="3" id="KW-0812">Transmembrane</keyword>
<dbReference type="InterPro" id="IPR016035">
    <property type="entry name" value="Acyl_Trfase/lysoPLipase"/>
</dbReference>
<feature type="domain" description="PNPLA" evidence="4">
    <location>
        <begin position="52"/>
        <end position="370"/>
    </location>
</feature>
<keyword evidence="2" id="KW-0378">Hydrolase</keyword>
<keyword evidence="3" id="KW-1133">Transmembrane helix</keyword>
<dbReference type="eggNOG" id="COG1752">
    <property type="taxonomic scope" value="Bacteria"/>
</dbReference>
<keyword evidence="1 2" id="KW-0443">Lipid metabolism</keyword>
<comment type="caution">
    <text evidence="2">Lacks conserved residue(s) required for the propagation of feature annotation.</text>
</comment>
<organism evidence="5 6">
    <name type="scientific">Flavobacterium subsaxonicum WB 4.1-42 = DSM 21790</name>
    <dbReference type="NCBI Taxonomy" id="1121898"/>
    <lineage>
        <taxon>Bacteria</taxon>
        <taxon>Pseudomonadati</taxon>
        <taxon>Bacteroidota</taxon>
        <taxon>Flavobacteriia</taxon>
        <taxon>Flavobacteriales</taxon>
        <taxon>Flavobacteriaceae</taxon>
        <taxon>Flavobacterium</taxon>
    </lineage>
</organism>
<feature type="transmembrane region" description="Helical" evidence="3">
    <location>
        <begin position="6"/>
        <end position="28"/>
    </location>
</feature>
<reference evidence="5 6" key="1">
    <citation type="submission" date="2013-09" db="EMBL/GenBank/DDBJ databases">
        <authorList>
            <person name="Zeng Z."/>
            <person name="Chen C."/>
        </authorList>
    </citation>
    <scope>NUCLEOTIDE SEQUENCE [LARGE SCALE GENOMIC DNA]</scope>
    <source>
        <strain evidence="5 6">WB 4.1-42</strain>
    </source>
</reference>
<dbReference type="PROSITE" id="PS51635">
    <property type="entry name" value="PNPLA"/>
    <property type="match status" value="1"/>
</dbReference>
<feature type="active site" description="Proton acceptor" evidence="2">
    <location>
        <position position="357"/>
    </location>
</feature>
<keyword evidence="2" id="KW-0442">Lipid degradation</keyword>
<comment type="caution">
    <text evidence="5">The sequence shown here is derived from an EMBL/GenBank/DDBJ whole genome shotgun (WGS) entry which is preliminary data.</text>
</comment>